<comment type="caution">
    <text evidence="4">The sequence shown here is derived from an EMBL/GenBank/DDBJ whole genome shotgun (WGS) entry which is preliminary data.</text>
</comment>
<dbReference type="Gene3D" id="3.40.50.720">
    <property type="entry name" value="NAD(P)-binding Rossmann-like Domain"/>
    <property type="match status" value="1"/>
</dbReference>
<keyword evidence="2" id="KW-0560">Oxidoreductase</keyword>
<dbReference type="PANTHER" id="PTHR43976:SF16">
    <property type="entry name" value="SHORT-CHAIN DEHYDROGENASE_REDUCTASE FAMILY PROTEIN"/>
    <property type="match status" value="1"/>
</dbReference>
<dbReference type="Pfam" id="PF00106">
    <property type="entry name" value="adh_short"/>
    <property type="match status" value="1"/>
</dbReference>
<dbReference type="InterPro" id="IPR036291">
    <property type="entry name" value="NAD(P)-bd_dom_sf"/>
</dbReference>
<dbReference type="PRINTS" id="PR00080">
    <property type="entry name" value="SDRFAMILY"/>
</dbReference>
<evidence type="ECO:0000313" key="4">
    <source>
        <dbReference type="EMBL" id="MBY3590968.1"/>
    </source>
</evidence>
<evidence type="ECO:0000256" key="3">
    <source>
        <dbReference type="RuleBase" id="RU000363"/>
    </source>
</evidence>
<dbReference type="PROSITE" id="PS00061">
    <property type="entry name" value="ADH_SHORT"/>
    <property type="match status" value="1"/>
</dbReference>
<dbReference type="InterPro" id="IPR020904">
    <property type="entry name" value="Sc_DH/Rdtase_CS"/>
</dbReference>
<dbReference type="CDD" id="cd05374">
    <property type="entry name" value="17beta-HSD-like_SDR_c"/>
    <property type="match status" value="1"/>
</dbReference>
<dbReference type="InterPro" id="IPR002347">
    <property type="entry name" value="SDR_fam"/>
</dbReference>
<proteinExistence type="inferred from homology"/>
<dbReference type="PANTHER" id="PTHR43976">
    <property type="entry name" value="SHORT CHAIN DEHYDROGENASE"/>
    <property type="match status" value="1"/>
</dbReference>
<dbReference type="EMBL" id="JABTXI010000004">
    <property type="protein sequence ID" value="MBY3590968.1"/>
    <property type="molecule type" value="Genomic_DNA"/>
</dbReference>
<evidence type="ECO:0000256" key="1">
    <source>
        <dbReference type="ARBA" id="ARBA00006484"/>
    </source>
</evidence>
<protein>
    <submittedName>
        <fullName evidence="4">SDR family NAD(P)-dependent oxidoreductase</fullName>
    </submittedName>
</protein>
<dbReference type="NCBIfam" id="NF004824">
    <property type="entry name" value="PRK06180.1"/>
    <property type="match status" value="1"/>
</dbReference>
<organism evidence="4 5">
    <name type="scientific">Rhizobium bangladeshense</name>
    <dbReference type="NCBI Taxonomy" id="1138189"/>
    <lineage>
        <taxon>Bacteria</taxon>
        <taxon>Pseudomonadati</taxon>
        <taxon>Pseudomonadota</taxon>
        <taxon>Alphaproteobacteria</taxon>
        <taxon>Hyphomicrobiales</taxon>
        <taxon>Rhizobiaceae</taxon>
        <taxon>Rhizobium/Agrobacterium group</taxon>
        <taxon>Rhizobium</taxon>
    </lineage>
</organism>
<evidence type="ECO:0000313" key="5">
    <source>
        <dbReference type="Proteomes" id="UP000720124"/>
    </source>
</evidence>
<gene>
    <name evidence="4" type="ORF">HJA87_13930</name>
</gene>
<dbReference type="Proteomes" id="UP000720124">
    <property type="component" value="Unassembled WGS sequence"/>
</dbReference>
<dbReference type="NCBIfam" id="NF006114">
    <property type="entry name" value="PRK08263.1"/>
    <property type="match status" value="1"/>
</dbReference>
<name>A0ABS7LI55_9HYPH</name>
<dbReference type="SUPFAM" id="SSF51735">
    <property type="entry name" value="NAD(P)-binding Rossmann-fold domains"/>
    <property type="match status" value="1"/>
</dbReference>
<evidence type="ECO:0000256" key="2">
    <source>
        <dbReference type="ARBA" id="ARBA00023002"/>
    </source>
</evidence>
<comment type="similarity">
    <text evidence="1 3">Belongs to the short-chain dehydrogenases/reductases (SDR) family.</text>
</comment>
<accession>A0ABS7LI55</accession>
<dbReference type="InterPro" id="IPR051911">
    <property type="entry name" value="SDR_oxidoreductase"/>
</dbReference>
<reference evidence="4 5" key="1">
    <citation type="submission" date="2020-06" db="EMBL/GenBank/DDBJ databases">
        <title>Global-level population genomics: horizontal gene transfer, symbiosis and evolution in Rhizobia.</title>
        <authorList>
            <person name="Gai Y."/>
        </authorList>
    </citation>
    <scope>NUCLEOTIDE SEQUENCE [LARGE SCALE GENOMIC DNA]</scope>
    <source>
        <strain evidence="4 5">PLR6_1b</strain>
    </source>
</reference>
<keyword evidence="5" id="KW-1185">Reference proteome</keyword>
<sequence>MTKTWFITGAGRGLGAEVARSALAAGDNVVATARSADSVKKALGESDRLLALALDVTDREAPKEAVATAVERFGRIDVLVNNAGYDHLGIFEEASEEDIETQFQTNVFGLMRVTRAVLPVMRRQKSGHIINLSSIGGKVAFDLCTLYGTSKFAVEGFSVNLAKDVASFGINVTVVSPGYFRTDFLDPSSVRFAGNRISDYDEVRGAVEAAYKDHSHQQLGDPQKFGPAIVEMASAAKPPMHFLVGSDAVQFARDEIAARSAEMDQWEKLSASTDHQNAAA</sequence>
<dbReference type="PRINTS" id="PR00081">
    <property type="entry name" value="GDHRDH"/>
</dbReference>